<evidence type="ECO:0000313" key="1">
    <source>
        <dbReference type="EMBL" id="QOJ79680.1"/>
    </source>
</evidence>
<accession>A0A7L9FIT4</accession>
<dbReference type="Proteomes" id="UP000594121">
    <property type="component" value="Chromosome"/>
</dbReference>
<protein>
    <submittedName>
        <fullName evidence="1">Uncharacterized protein</fullName>
    </submittedName>
</protein>
<dbReference type="AlphaFoldDB" id="A0A7L9FIT4"/>
<dbReference type="EMBL" id="CP062310">
    <property type="protein sequence ID" value="QOJ79680.1"/>
    <property type="molecule type" value="Genomic_DNA"/>
</dbReference>
<dbReference type="GeneID" id="59149089"/>
<organism evidence="1 2">
    <name type="scientific">Infirmifilum lucidum</name>
    <dbReference type="NCBI Taxonomy" id="2776706"/>
    <lineage>
        <taxon>Archaea</taxon>
        <taxon>Thermoproteota</taxon>
        <taxon>Thermoprotei</taxon>
        <taxon>Thermofilales</taxon>
        <taxon>Thermofilaceae</taxon>
        <taxon>Infirmifilum</taxon>
    </lineage>
</organism>
<gene>
    <name evidence="1" type="ORF">IG193_04295</name>
</gene>
<sequence length="454" mass="49892">MSRNASKGIKKALFLILALLIPIMLLASLHQPSLTTDKPRAEKIDMAHRSREEVYFLVIYADVPNASALINRTLYVLPVSIAVKSNSRVVIEPQPAGPYEPSNGTVVLTVLGNTTVRLAYRRAYAVVEVEAVAPVIVNGSPVKGTVTLKARLNSTLSFNSTLVDLGNGTALRGVAVRVERGSVVEEFPLNVTVVVQGDSRVTIKARRLYLLRFTVPLNVTVAVNGTARRGEFALWWPSGAVVELSGGCVEYNDTHNACVAGWFGTGLRPDFEGNAPSIAFRVAGPGNYTARVVFAKKKFPVVTGMAYYGGRLVEVKVYPARSIAPNWRAAMAGTYEYVGDGWWHVVPTGAFVAVDIKPPEVNWSRVIVYIRATKGWSDHYIELNLEDRAEGWWFKEGEFVFEFVRGKGRGQVLKSPGPYTCDVWTHLAPVAELGWISMDVFGGGEVWLKLEYYP</sequence>
<dbReference type="RefSeq" id="WP_192819652.1">
    <property type="nucleotide sequence ID" value="NZ_CP062310.1"/>
</dbReference>
<keyword evidence="2" id="KW-1185">Reference proteome</keyword>
<dbReference type="InParanoid" id="A0A7L9FIT4"/>
<name>A0A7L9FIT4_9CREN</name>
<proteinExistence type="predicted"/>
<evidence type="ECO:0000313" key="2">
    <source>
        <dbReference type="Proteomes" id="UP000594121"/>
    </source>
</evidence>
<reference evidence="1 2" key="1">
    <citation type="submission" date="2020-10" db="EMBL/GenBank/DDBJ databases">
        <title>Thermofilum lucidum 3507LT sp. nov. a novel member of Thermofilaceae family isolated from Chile hot spring, and proposal of description order Thermofilales.</title>
        <authorList>
            <person name="Zayulina K.S."/>
            <person name="Elcheninov A.G."/>
            <person name="Toshchakov S.V."/>
            <person name="Kublanov I.V."/>
        </authorList>
    </citation>
    <scope>NUCLEOTIDE SEQUENCE [LARGE SCALE GENOMIC DNA]</scope>
    <source>
        <strain evidence="1 2">3507LT</strain>
    </source>
</reference>
<dbReference type="KEGG" id="thel:IG193_04295"/>